<proteinExistence type="predicted"/>
<feature type="transmembrane region" description="Helical" evidence="6">
    <location>
        <begin position="61"/>
        <end position="86"/>
    </location>
</feature>
<gene>
    <name evidence="8" type="ORF">PMACD_LOCUS8832</name>
</gene>
<protein>
    <recommendedName>
        <fullName evidence="7">MARVEL domain-containing protein</fullName>
    </recommendedName>
</protein>
<name>A0A821T7W1_9NEOP</name>
<dbReference type="EMBL" id="CAJOBZ010000023">
    <property type="protein sequence ID" value="CAF4871817.1"/>
    <property type="molecule type" value="Genomic_DNA"/>
</dbReference>
<comment type="caution">
    <text evidence="8">The sequence shown here is derived from an EMBL/GenBank/DDBJ whole genome shotgun (WGS) entry which is preliminary data.</text>
</comment>
<dbReference type="InterPro" id="IPR050578">
    <property type="entry name" value="MARVEL-CKLF_proteins"/>
</dbReference>
<evidence type="ECO:0000256" key="2">
    <source>
        <dbReference type="ARBA" id="ARBA00022692"/>
    </source>
</evidence>
<keyword evidence="3 6" id="KW-1133">Transmembrane helix</keyword>
<accession>A0A821T7W1</accession>
<keyword evidence="4 5" id="KW-0472">Membrane</keyword>
<evidence type="ECO:0000256" key="3">
    <source>
        <dbReference type="ARBA" id="ARBA00022989"/>
    </source>
</evidence>
<evidence type="ECO:0000313" key="8">
    <source>
        <dbReference type="EMBL" id="CAF4871817.1"/>
    </source>
</evidence>
<evidence type="ECO:0000256" key="6">
    <source>
        <dbReference type="SAM" id="Phobius"/>
    </source>
</evidence>
<evidence type="ECO:0000313" key="9">
    <source>
        <dbReference type="Proteomes" id="UP000663880"/>
    </source>
</evidence>
<dbReference type="InterPro" id="IPR008253">
    <property type="entry name" value="Marvel"/>
</dbReference>
<keyword evidence="9" id="KW-1185">Reference proteome</keyword>
<dbReference type="GO" id="GO:0016020">
    <property type="term" value="C:membrane"/>
    <property type="evidence" value="ECO:0007669"/>
    <property type="project" value="UniProtKB-SubCell"/>
</dbReference>
<evidence type="ECO:0000256" key="5">
    <source>
        <dbReference type="PROSITE-ProRule" id="PRU00581"/>
    </source>
</evidence>
<keyword evidence="2 5" id="KW-0812">Transmembrane</keyword>
<dbReference type="PROSITE" id="PS51225">
    <property type="entry name" value="MARVEL"/>
    <property type="match status" value="1"/>
</dbReference>
<feature type="transmembrane region" description="Helical" evidence="6">
    <location>
        <begin position="98"/>
        <end position="119"/>
    </location>
</feature>
<feature type="domain" description="MARVEL" evidence="7">
    <location>
        <begin position="28"/>
        <end position="150"/>
    </location>
</feature>
<reference evidence="8" key="1">
    <citation type="submission" date="2021-02" db="EMBL/GenBank/DDBJ databases">
        <authorList>
            <person name="Steward A R."/>
        </authorList>
    </citation>
    <scope>NUCLEOTIDE SEQUENCE</scope>
</reference>
<feature type="transmembrane region" description="Helical" evidence="6">
    <location>
        <begin position="35"/>
        <end position="55"/>
    </location>
</feature>
<sequence length="156" mass="17845">MFDHFVQNPGTAPPPSPPKKELKFDKNYLKTTPGILQLVEVVCNFIGFICIKVSWSWISAIFYNILYWIGNILTVFLFLMYLFHFVEKYDNIPWQKIQFFYCVAMSLAYIGTSIFATTIGESVGYAVGIFGFCAIVAYGIDAYLNYKGWKRGLPAQ</sequence>
<dbReference type="OrthoDB" id="10028364at2759"/>
<feature type="transmembrane region" description="Helical" evidence="6">
    <location>
        <begin position="125"/>
        <end position="144"/>
    </location>
</feature>
<evidence type="ECO:0000256" key="1">
    <source>
        <dbReference type="ARBA" id="ARBA00004141"/>
    </source>
</evidence>
<dbReference type="Proteomes" id="UP000663880">
    <property type="component" value="Unassembled WGS sequence"/>
</dbReference>
<evidence type="ECO:0000259" key="7">
    <source>
        <dbReference type="PROSITE" id="PS51225"/>
    </source>
</evidence>
<dbReference type="PANTHER" id="PTHR22776:SF49">
    <property type="entry name" value="MARVEL DOMAIN-CONTAINING PROTEIN"/>
    <property type="match status" value="1"/>
</dbReference>
<dbReference type="PANTHER" id="PTHR22776">
    <property type="entry name" value="MARVEL-CONTAINING POTENTIAL LIPID RAFT-ASSOCIATED PROTEIN"/>
    <property type="match status" value="1"/>
</dbReference>
<comment type="subcellular location">
    <subcellularLocation>
        <location evidence="1">Membrane</location>
        <topology evidence="1">Multi-pass membrane protein</topology>
    </subcellularLocation>
</comment>
<dbReference type="AlphaFoldDB" id="A0A821T7W1"/>
<organism evidence="8 9">
    <name type="scientific">Pieris macdunnoughi</name>
    <dbReference type="NCBI Taxonomy" id="345717"/>
    <lineage>
        <taxon>Eukaryota</taxon>
        <taxon>Metazoa</taxon>
        <taxon>Ecdysozoa</taxon>
        <taxon>Arthropoda</taxon>
        <taxon>Hexapoda</taxon>
        <taxon>Insecta</taxon>
        <taxon>Pterygota</taxon>
        <taxon>Neoptera</taxon>
        <taxon>Endopterygota</taxon>
        <taxon>Lepidoptera</taxon>
        <taxon>Glossata</taxon>
        <taxon>Ditrysia</taxon>
        <taxon>Papilionoidea</taxon>
        <taxon>Pieridae</taxon>
        <taxon>Pierinae</taxon>
        <taxon>Pieris</taxon>
    </lineage>
</organism>
<evidence type="ECO:0000256" key="4">
    <source>
        <dbReference type="ARBA" id="ARBA00023136"/>
    </source>
</evidence>